<name>W3WS01_PESFW</name>
<evidence type="ECO:0000313" key="7">
    <source>
        <dbReference type="EMBL" id="ETS75932.1"/>
    </source>
</evidence>
<dbReference type="InterPro" id="IPR045170">
    <property type="entry name" value="MTOX"/>
</dbReference>
<keyword evidence="5" id="KW-0560">Oxidoreductase</keyword>
<dbReference type="EMBL" id="KI912118">
    <property type="protein sequence ID" value="ETS75932.1"/>
    <property type="molecule type" value="Genomic_DNA"/>
</dbReference>
<dbReference type="OrthoDB" id="424974at2759"/>
<sequence length="232" mass="24954">MEKFDVAVVGLGAFGSAAVWQAARKGAKVVGFEQFEFGHVHGASHDTSRIVRTSYDAPEYVALAKSAYEEWTELEKSTGVKLLTMTGGIVVLASDRHWSAGAKTTDYTASLDANNVPYELLSAKEVKKRWPQINVGEDVNAVYTADTGMAHAAKSVAAMQFTARAHGAILKENTTVTEVIPFKEVSNGKGVLVKTTKGDFLANKVILAADAWINKLLAPSGSTFRSRSCKNK</sequence>
<dbReference type="SUPFAM" id="SSF51905">
    <property type="entry name" value="FAD/NAD(P)-binding domain"/>
    <property type="match status" value="1"/>
</dbReference>
<evidence type="ECO:0000256" key="2">
    <source>
        <dbReference type="ARBA" id="ARBA00010989"/>
    </source>
</evidence>
<dbReference type="RefSeq" id="XP_007839648.1">
    <property type="nucleotide sequence ID" value="XM_007841457.1"/>
</dbReference>
<dbReference type="InParanoid" id="W3WS01"/>
<dbReference type="GO" id="GO:0008115">
    <property type="term" value="F:sarcosine oxidase activity"/>
    <property type="evidence" value="ECO:0007669"/>
    <property type="project" value="TreeGrafter"/>
</dbReference>
<evidence type="ECO:0000256" key="4">
    <source>
        <dbReference type="ARBA" id="ARBA00022827"/>
    </source>
</evidence>
<protein>
    <recommendedName>
        <fullName evidence="6">FAD dependent oxidoreductase domain-containing protein</fullName>
    </recommendedName>
</protein>
<gene>
    <name evidence="7" type="ORF">PFICI_12876</name>
</gene>
<proteinExistence type="inferred from homology"/>
<dbReference type="Gene3D" id="3.50.50.60">
    <property type="entry name" value="FAD/NAD(P)-binding domain"/>
    <property type="match status" value="1"/>
</dbReference>
<keyword evidence="4" id="KW-0274">FAD</keyword>
<dbReference type="AlphaFoldDB" id="W3WS01"/>
<reference evidence="8" key="1">
    <citation type="journal article" date="2015" name="BMC Genomics">
        <title>Genomic and transcriptomic analysis of the endophytic fungus Pestalotiopsis fici reveals its lifestyle and high potential for synthesis of natural products.</title>
        <authorList>
            <person name="Wang X."/>
            <person name="Zhang X."/>
            <person name="Liu L."/>
            <person name="Xiang M."/>
            <person name="Wang W."/>
            <person name="Sun X."/>
            <person name="Che Y."/>
            <person name="Guo L."/>
            <person name="Liu G."/>
            <person name="Guo L."/>
            <person name="Wang C."/>
            <person name="Yin W.B."/>
            <person name="Stadler M."/>
            <person name="Zhang X."/>
            <person name="Liu X."/>
        </authorList>
    </citation>
    <scope>NUCLEOTIDE SEQUENCE [LARGE SCALE GENOMIC DNA]</scope>
    <source>
        <strain evidence="8">W106-1 / CGMCC3.15140</strain>
    </source>
</reference>
<evidence type="ECO:0000259" key="6">
    <source>
        <dbReference type="Pfam" id="PF01266"/>
    </source>
</evidence>
<comment type="cofactor">
    <cofactor evidence="1">
        <name>FAD</name>
        <dbReference type="ChEBI" id="CHEBI:57692"/>
    </cofactor>
</comment>
<dbReference type="GeneID" id="19277889"/>
<keyword evidence="8" id="KW-1185">Reference proteome</keyword>
<keyword evidence="3" id="KW-0285">Flavoprotein</keyword>
<dbReference type="InterPro" id="IPR036188">
    <property type="entry name" value="FAD/NAD-bd_sf"/>
</dbReference>
<evidence type="ECO:0000256" key="1">
    <source>
        <dbReference type="ARBA" id="ARBA00001974"/>
    </source>
</evidence>
<dbReference type="KEGG" id="pfy:PFICI_12876"/>
<evidence type="ECO:0000313" key="8">
    <source>
        <dbReference type="Proteomes" id="UP000030651"/>
    </source>
</evidence>
<dbReference type="Gene3D" id="3.30.9.10">
    <property type="entry name" value="D-Amino Acid Oxidase, subunit A, domain 2"/>
    <property type="match status" value="1"/>
</dbReference>
<dbReference type="GO" id="GO:0050660">
    <property type="term" value="F:flavin adenine dinucleotide binding"/>
    <property type="evidence" value="ECO:0007669"/>
    <property type="project" value="InterPro"/>
</dbReference>
<dbReference type="Proteomes" id="UP000030651">
    <property type="component" value="Unassembled WGS sequence"/>
</dbReference>
<dbReference type="InterPro" id="IPR006076">
    <property type="entry name" value="FAD-dep_OxRdtase"/>
</dbReference>
<evidence type="ECO:0000256" key="5">
    <source>
        <dbReference type="ARBA" id="ARBA00023002"/>
    </source>
</evidence>
<dbReference type="PANTHER" id="PTHR10961:SF7">
    <property type="entry name" value="FAD DEPENDENT OXIDOREDUCTASE DOMAIN-CONTAINING PROTEIN"/>
    <property type="match status" value="1"/>
</dbReference>
<feature type="domain" description="FAD dependent oxidoreductase" evidence="6">
    <location>
        <begin position="5"/>
        <end position="218"/>
    </location>
</feature>
<evidence type="ECO:0000256" key="3">
    <source>
        <dbReference type="ARBA" id="ARBA00022630"/>
    </source>
</evidence>
<dbReference type="PANTHER" id="PTHR10961">
    <property type="entry name" value="PEROXISOMAL SARCOSINE OXIDASE"/>
    <property type="match status" value="1"/>
</dbReference>
<organism evidence="7 8">
    <name type="scientific">Pestalotiopsis fici (strain W106-1 / CGMCC3.15140)</name>
    <dbReference type="NCBI Taxonomy" id="1229662"/>
    <lineage>
        <taxon>Eukaryota</taxon>
        <taxon>Fungi</taxon>
        <taxon>Dikarya</taxon>
        <taxon>Ascomycota</taxon>
        <taxon>Pezizomycotina</taxon>
        <taxon>Sordariomycetes</taxon>
        <taxon>Xylariomycetidae</taxon>
        <taxon>Amphisphaeriales</taxon>
        <taxon>Sporocadaceae</taxon>
        <taxon>Pestalotiopsis</taxon>
    </lineage>
</organism>
<accession>W3WS01</accession>
<dbReference type="HOGENOM" id="CLU_1195238_0_0_1"/>
<dbReference type="Pfam" id="PF01266">
    <property type="entry name" value="DAO"/>
    <property type="match status" value="1"/>
</dbReference>
<comment type="similarity">
    <text evidence="2">Belongs to the MSOX/MTOX family.</text>
</comment>
<dbReference type="eggNOG" id="KOG2820">
    <property type="taxonomic scope" value="Eukaryota"/>
</dbReference>